<keyword evidence="4" id="KW-0337">GPI-anchor biosynthesis</keyword>
<evidence type="ECO:0000256" key="5">
    <source>
        <dbReference type="ARBA" id="ARBA00022676"/>
    </source>
</evidence>
<dbReference type="InterPro" id="IPR005599">
    <property type="entry name" value="GPI_mannosylTrfase"/>
</dbReference>
<evidence type="ECO:0000256" key="2">
    <source>
        <dbReference type="ARBA" id="ARBA00004687"/>
    </source>
</evidence>
<dbReference type="PANTHER" id="PTHR22760:SF4">
    <property type="entry name" value="GPI MANNOSYLTRANSFERASE 3"/>
    <property type="match status" value="1"/>
</dbReference>
<keyword evidence="10 12" id="KW-0472">Membrane</keyword>
<keyword evidence="6 13" id="KW-0808">Transferase</keyword>
<evidence type="ECO:0000256" key="7">
    <source>
        <dbReference type="ARBA" id="ARBA00022692"/>
    </source>
</evidence>
<dbReference type="GO" id="GO:0005789">
    <property type="term" value="C:endoplasmic reticulum membrane"/>
    <property type="evidence" value="ECO:0007669"/>
    <property type="project" value="UniProtKB-SubCell"/>
</dbReference>
<protein>
    <recommendedName>
        <fullName evidence="12">Mannosyltransferase</fullName>
        <ecNumber evidence="12">2.4.1.-</ecNumber>
    </recommendedName>
</protein>
<evidence type="ECO:0000256" key="12">
    <source>
        <dbReference type="RuleBase" id="RU363075"/>
    </source>
</evidence>
<comment type="caution">
    <text evidence="13">The sequence shown here is derived from an EMBL/GenBank/DDBJ whole genome shotgun (WGS) entry which is preliminary data.</text>
</comment>
<comment type="similarity">
    <text evidence="3">Belongs to the glycosyltransferase 22 family. PIGB subfamily.</text>
</comment>
<name>A0A5J5ELW6_9PEZI</name>
<sequence length="561" mass="63696">MSHLSVQQPRSRSRPVRQLALFSIHSTIFLSLISFRILNAVTVRTFFQPDEYFQSLEPAWNLAFGSGGWLTWEWRHSLRSIAHPMIFAGLYRAVSYVCNAFNISPDKQAEALAVAPRILQALFAAMGDWATARLAGVLWGSDVGWISLWISLGSAWQWFCGTRTFVNSLETVVTALALSIWPWAWTTGDRSIPRPIRSEVRFSLLLAAFACILRPTNLLVWGFLGTFAFWNSGRKRSMLVAEALWIGASVLLANALFDRACYGEWTFPPLTFLKFNVLHSLSVFYGRNDWHYYLSQGLPLLLTSYLPLTLYALYTSLRHGSSLYPDFQLAATVSGVAGIYSLIAHKEGRFIYPLLPMLHVLAAKALQELNWSSTTKNRVLVGMILLNLPIAYYTSLVHQRGVIDVMQHLGTTSSEWSSAGFLMPCHSTPWRSFMGDAFAGKEMWALTCEPPVDVPASERDNYVDEADEFYKDPQSFVGRYFGEQKRYTWPDRLVVFESLIKNSGQIWGDDGYRECWRGFNSHLHDDWRRKGDVVVFCLKDQQPHDVDGGVMKEAREGEEVM</sequence>
<evidence type="ECO:0000256" key="6">
    <source>
        <dbReference type="ARBA" id="ARBA00022679"/>
    </source>
</evidence>
<evidence type="ECO:0000256" key="10">
    <source>
        <dbReference type="ARBA" id="ARBA00023136"/>
    </source>
</evidence>
<dbReference type="GO" id="GO:0000026">
    <property type="term" value="F:alpha-1,2-mannosyltransferase activity"/>
    <property type="evidence" value="ECO:0007669"/>
    <property type="project" value="TreeGrafter"/>
</dbReference>
<keyword evidence="5 12" id="KW-0328">Glycosyltransferase</keyword>
<gene>
    <name evidence="13" type="ORF">FN846DRAFT_963809</name>
</gene>
<feature type="transmembrane region" description="Helical" evidence="12">
    <location>
        <begin position="20"/>
        <end position="38"/>
    </location>
</feature>
<proteinExistence type="inferred from homology"/>
<feature type="transmembrane region" description="Helical" evidence="12">
    <location>
        <begin position="204"/>
        <end position="230"/>
    </location>
</feature>
<dbReference type="AlphaFoldDB" id="A0A5J5ELW6"/>
<dbReference type="UniPathway" id="UPA00196"/>
<dbReference type="Pfam" id="PF03901">
    <property type="entry name" value="Glyco_transf_22"/>
    <property type="match status" value="1"/>
</dbReference>
<evidence type="ECO:0000256" key="4">
    <source>
        <dbReference type="ARBA" id="ARBA00022502"/>
    </source>
</evidence>
<dbReference type="EC" id="2.4.1.-" evidence="12"/>
<dbReference type="EMBL" id="VXIS01000199">
    <property type="protein sequence ID" value="KAA8897428.1"/>
    <property type="molecule type" value="Genomic_DNA"/>
</dbReference>
<evidence type="ECO:0000256" key="8">
    <source>
        <dbReference type="ARBA" id="ARBA00022824"/>
    </source>
</evidence>
<comment type="subcellular location">
    <subcellularLocation>
        <location evidence="1 12">Endoplasmic reticulum membrane</location>
        <topology evidence="1 12">Multi-pass membrane protein</topology>
    </subcellularLocation>
</comment>
<evidence type="ECO:0000313" key="13">
    <source>
        <dbReference type="EMBL" id="KAA8897428.1"/>
    </source>
</evidence>
<dbReference type="FunCoup" id="A0A5J5ELW6">
    <property type="interactions" value="933"/>
</dbReference>
<feature type="transmembrane region" description="Helical" evidence="12">
    <location>
        <begin position="323"/>
        <end position="343"/>
    </location>
</feature>
<keyword evidence="14" id="KW-1185">Reference proteome</keyword>
<evidence type="ECO:0000256" key="3">
    <source>
        <dbReference type="ARBA" id="ARBA00006065"/>
    </source>
</evidence>
<evidence type="ECO:0000256" key="9">
    <source>
        <dbReference type="ARBA" id="ARBA00022989"/>
    </source>
</evidence>
<dbReference type="GO" id="GO:0006506">
    <property type="term" value="P:GPI anchor biosynthetic process"/>
    <property type="evidence" value="ECO:0007669"/>
    <property type="project" value="UniProtKB-UniPathway"/>
</dbReference>
<dbReference type="PANTHER" id="PTHR22760">
    <property type="entry name" value="GLYCOSYLTRANSFERASE"/>
    <property type="match status" value="1"/>
</dbReference>
<comment type="function">
    <text evidence="11">Mannosyltransferase involved in glycosylphosphatidylinositol-anchor biosynthesis. Transfers the third mannose to Man2-GlcN-acyl-PI during GPI precursor assembly.</text>
</comment>
<feature type="transmembrane region" description="Helical" evidence="12">
    <location>
        <begin position="132"/>
        <end position="152"/>
    </location>
</feature>
<keyword evidence="7 12" id="KW-0812">Transmembrane</keyword>
<feature type="transmembrane region" description="Helical" evidence="12">
    <location>
        <begin position="298"/>
        <end position="317"/>
    </location>
</feature>
<feature type="transmembrane region" description="Helical" evidence="12">
    <location>
        <begin position="237"/>
        <end position="257"/>
    </location>
</feature>
<accession>A0A5J5ELW6</accession>
<keyword evidence="8 12" id="KW-0256">Endoplasmic reticulum</keyword>
<feature type="transmembrane region" description="Helical" evidence="12">
    <location>
        <begin position="164"/>
        <end position="184"/>
    </location>
</feature>
<organism evidence="13 14">
    <name type="scientific">Sphaerosporella brunnea</name>
    <dbReference type="NCBI Taxonomy" id="1250544"/>
    <lineage>
        <taxon>Eukaryota</taxon>
        <taxon>Fungi</taxon>
        <taxon>Dikarya</taxon>
        <taxon>Ascomycota</taxon>
        <taxon>Pezizomycotina</taxon>
        <taxon>Pezizomycetes</taxon>
        <taxon>Pezizales</taxon>
        <taxon>Pyronemataceae</taxon>
        <taxon>Sphaerosporella</taxon>
    </lineage>
</organism>
<comment type="pathway">
    <text evidence="2">Glycolipid biosynthesis; glycosylphosphatidylinositol-anchor biosynthesis.</text>
</comment>
<evidence type="ECO:0000256" key="1">
    <source>
        <dbReference type="ARBA" id="ARBA00004477"/>
    </source>
</evidence>
<dbReference type="OrthoDB" id="416834at2759"/>
<dbReference type="InParanoid" id="A0A5J5ELW6"/>
<dbReference type="Proteomes" id="UP000326924">
    <property type="component" value="Unassembled WGS sequence"/>
</dbReference>
<reference evidence="13 14" key="1">
    <citation type="submission" date="2019-09" db="EMBL/GenBank/DDBJ databases">
        <title>Draft genome of the ectomycorrhizal ascomycete Sphaerosporella brunnea.</title>
        <authorList>
            <consortium name="DOE Joint Genome Institute"/>
            <person name="Benucci G.M."/>
            <person name="Marozzi G."/>
            <person name="Antonielli L."/>
            <person name="Sanchez S."/>
            <person name="Marco P."/>
            <person name="Wang X."/>
            <person name="Falini L.B."/>
            <person name="Barry K."/>
            <person name="Haridas S."/>
            <person name="Lipzen A."/>
            <person name="Labutti K."/>
            <person name="Grigoriev I.V."/>
            <person name="Murat C."/>
            <person name="Martin F."/>
            <person name="Albertini E."/>
            <person name="Donnini D."/>
            <person name="Bonito G."/>
        </authorList>
    </citation>
    <scope>NUCLEOTIDE SEQUENCE [LARGE SCALE GENOMIC DNA]</scope>
    <source>
        <strain evidence="13 14">Sb_GMNB300</strain>
    </source>
</reference>
<evidence type="ECO:0000313" key="14">
    <source>
        <dbReference type="Proteomes" id="UP000326924"/>
    </source>
</evidence>
<keyword evidence="9 12" id="KW-1133">Transmembrane helix</keyword>
<evidence type="ECO:0000256" key="11">
    <source>
        <dbReference type="ARBA" id="ARBA00024708"/>
    </source>
</evidence>